<sequence length="391" mass="44416">MKRVLVKILFLSFVTFTSCESEPIDSYTTENTDNLQTVSNKNSEIAFPEKFGTIETITYNGKNLKVERIEDNYILDGDIIIPVKKVNQKATGRTKNRWPRGVVFYNIQSTLTNKQRIFDAIKHWEQKTKIKFVRRSNQPNYVTFRSGSGCSSSVGMIGGQQFITLSAACSTGNTIHEIGHAVGLWHEQSRKDRDKFITINFNNIQDNARFNFFSYPQIFNADGNEYSPFDIGSIMMYGPYFFSKNGQPTITRKNGSIYNVNRRALSPKDIEGVRRMYFNDILETGRVLRKGQFLNSKDGRTYFRILSNGNLVAFRDSKIVWQSKTAGTSSNRLVMQRNGNLVLYNTNNRPTWSSSTGGNNNVKLILQNDGNIVLRSGTGKAIWSTKTANIN</sequence>
<dbReference type="Pfam" id="PF01400">
    <property type="entry name" value="Astacin"/>
    <property type="match status" value="1"/>
</dbReference>
<accession>A0ABN1J2J1</accession>
<gene>
    <name evidence="4" type="ORF">GCM10009430_32660</name>
</gene>
<dbReference type="PROSITE" id="PS50927">
    <property type="entry name" value="BULB_LECTIN"/>
    <property type="match status" value="1"/>
</dbReference>
<dbReference type="Gene3D" id="3.40.390.10">
    <property type="entry name" value="Collagenase (Catalytic Domain)"/>
    <property type="match status" value="1"/>
</dbReference>
<dbReference type="InterPro" id="IPR036426">
    <property type="entry name" value="Bulb-type_lectin_dom_sf"/>
</dbReference>
<dbReference type="CDD" id="cd00028">
    <property type="entry name" value="B_lectin"/>
    <property type="match status" value="1"/>
</dbReference>
<dbReference type="PANTHER" id="PTHR10127:SF850">
    <property type="entry name" value="METALLOENDOPEPTIDASE"/>
    <property type="match status" value="1"/>
</dbReference>
<comment type="caution">
    <text evidence="1">Lacks conserved residue(s) required for the propagation of feature annotation.</text>
</comment>
<evidence type="ECO:0008006" key="6">
    <source>
        <dbReference type="Google" id="ProtNLM"/>
    </source>
</evidence>
<feature type="domain" description="Bulb-type lectin" evidence="2">
    <location>
        <begin position="279"/>
        <end position="387"/>
    </location>
</feature>
<keyword evidence="1" id="KW-0378">Hydrolase</keyword>
<dbReference type="SUPFAM" id="SSF51110">
    <property type="entry name" value="alpha-D-mannose-specific plant lectins"/>
    <property type="match status" value="1"/>
</dbReference>
<organism evidence="4 5">
    <name type="scientific">Aquimarina litoralis</name>
    <dbReference type="NCBI Taxonomy" id="584605"/>
    <lineage>
        <taxon>Bacteria</taxon>
        <taxon>Pseudomonadati</taxon>
        <taxon>Bacteroidota</taxon>
        <taxon>Flavobacteriia</taxon>
        <taxon>Flavobacteriales</taxon>
        <taxon>Flavobacteriaceae</taxon>
        <taxon>Aquimarina</taxon>
    </lineage>
</organism>
<comment type="caution">
    <text evidence="4">The sequence shown here is derived from an EMBL/GenBank/DDBJ whole genome shotgun (WGS) entry which is preliminary data.</text>
</comment>
<keyword evidence="5" id="KW-1185">Reference proteome</keyword>
<dbReference type="Proteomes" id="UP001501758">
    <property type="component" value="Unassembled WGS sequence"/>
</dbReference>
<evidence type="ECO:0000313" key="4">
    <source>
        <dbReference type="EMBL" id="GAA0726076.1"/>
    </source>
</evidence>
<evidence type="ECO:0000259" key="2">
    <source>
        <dbReference type="PROSITE" id="PS50927"/>
    </source>
</evidence>
<dbReference type="SMART" id="SM00235">
    <property type="entry name" value="ZnMc"/>
    <property type="match status" value="1"/>
</dbReference>
<feature type="domain" description="Peptidase M12A" evidence="3">
    <location>
        <begin position="89"/>
        <end position="279"/>
    </location>
</feature>
<feature type="binding site" evidence="1">
    <location>
        <position position="180"/>
    </location>
    <ligand>
        <name>Zn(2+)</name>
        <dbReference type="ChEBI" id="CHEBI:29105"/>
        <note>catalytic</note>
    </ligand>
</feature>
<keyword evidence="1" id="KW-0645">Protease</keyword>
<dbReference type="PROSITE" id="PS51864">
    <property type="entry name" value="ASTACIN"/>
    <property type="match status" value="1"/>
</dbReference>
<dbReference type="PROSITE" id="PS51257">
    <property type="entry name" value="PROKAR_LIPOPROTEIN"/>
    <property type="match status" value="1"/>
</dbReference>
<keyword evidence="1" id="KW-0862">Zinc</keyword>
<dbReference type="PANTHER" id="PTHR10127">
    <property type="entry name" value="DISCOIDIN, CUB, EGF, LAMININ , AND ZINC METALLOPROTEASE DOMAIN CONTAINING"/>
    <property type="match status" value="1"/>
</dbReference>
<name>A0ABN1J2J1_9FLAO</name>
<dbReference type="RefSeq" id="WP_343913337.1">
    <property type="nucleotide sequence ID" value="NZ_BAAAGE010000003.1"/>
</dbReference>
<dbReference type="SMART" id="SM00108">
    <property type="entry name" value="B_lectin"/>
    <property type="match status" value="1"/>
</dbReference>
<dbReference type="InterPro" id="IPR024079">
    <property type="entry name" value="MetalloPept_cat_dom_sf"/>
</dbReference>
<feature type="binding site" evidence="1">
    <location>
        <position position="176"/>
    </location>
    <ligand>
        <name>Zn(2+)</name>
        <dbReference type="ChEBI" id="CHEBI:29105"/>
        <note>catalytic</note>
    </ligand>
</feature>
<keyword evidence="1" id="KW-0482">Metalloprotease</keyword>
<evidence type="ECO:0000313" key="5">
    <source>
        <dbReference type="Proteomes" id="UP001501758"/>
    </source>
</evidence>
<dbReference type="InterPro" id="IPR006026">
    <property type="entry name" value="Peptidase_Metallo"/>
</dbReference>
<keyword evidence="1" id="KW-0479">Metal-binding</keyword>
<dbReference type="InterPro" id="IPR001480">
    <property type="entry name" value="Bulb-type_lectin_dom"/>
</dbReference>
<feature type="active site" evidence="1">
    <location>
        <position position="177"/>
    </location>
</feature>
<proteinExistence type="predicted"/>
<evidence type="ECO:0000256" key="1">
    <source>
        <dbReference type="PROSITE-ProRule" id="PRU01211"/>
    </source>
</evidence>
<dbReference type="EMBL" id="BAAAGE010000003">
    <property type="protein sequence ID" value="GAA0726076.1"/>
    <property type="molecule type" value="Genomic_DNA"/>
</dbReference>
<reference evidence="4 5" key="1">
    <citation type="journal article" date="2019" name="Int. J. Syst. Evol. Microbiol.">
        <title>The Global Catalogue of Microorganisms (GCM) 10K type strain sequencing project: providing services to taxonomists for standard genome sequencing and annotation.</title>
        <authorList>
            <consortium name="The Broad Institute Genomics Platform"/>
            <consortium name="The Broad Institute Genome Sequencing Center for Infectious Disease"/>
            <person name="Wu L."/>
            <person name="Ma J."/>
        </authorList>
    </citation>
    <scope>NUCLEOTIDE SEQUENCE [LARGE SCALE GENOMIC DNA]</scope>
    <source>
        <strain evidence="4 5">JCM 15974</strain>
    </source>
</reference>
<evidence type="ECO:0000259" key="3">
    <source>
        <dbReference type="PROSITE" id="PS51864"/>
    </source>
</evidence>
<dbReference type="SUPFAM" id="SSF55486">
    <property type="entry name" value="Metalloproteases ('zincins'), catalytic domain"/>
    <property type="match status" value="1"/>
</dbReference>
<dbReference type="PRINTS" id="PR00480">
    <property type="entry name" value="ASTACIN"/>
</dbReference>
<feature type="binding site" evidence="1">
    <location>
        <position position="186"/>
    </location>
    <ligand>
        <name>Zn(2+)</name>
        <dbReference type="ChEBI" id="CHEBI:29105"/>
        <note>catalytic</note>
    </ligand>
</feature>
<comment type="cofactor">
    <cofactor evidence="1">
        <name>Zn(2+)</name>
        <dbReference type="ChEBI" id="CHEBI:29105"/>
    </cofactor>
    <text evidence="1">Binds 1 zinc ion per subunit.</text>
</comment>
<dbReference type="InterPro" id="IPR001506">
    <property type="entry name" value="Peptidase_M12A"/>
</dbReference>
<dbReference type="CDD" id="cd04280">
    <property type="entry name" value="ZnMc_astacin_like"/>
    <property type="match status" value="1"/>
</dbReference>
<dbReference type="InterPro" id="IPR034035">
    <property type="entry name" value="Astacin-like_dom"/>
</dbReference>
<dbReference type="Gene3D" id="2.90.10.10">
    <property type="entry name" value="Bulb-type lectin domain"/>
    <property type="match status" value="2"/>
</dbReference>
<protein>
    <recommendedName>
        <fullName evidence="6">Astacin (Peptidase family M12A)</fullName>
    </recommendedName>
</protein>